<evidence type="ECO:0000259" key="14">
    <source>
        <dbReference type="PROSITE" id="PS50192"/>
    </source>
</evidence>
<dbReference type="EnsemblMetazoa" id="PPA00411.1">
    <property type="protein sequence ID" value="PPA00411.1"/>
    <property type="gene ID" value="WBGene00089965"/>
</dbReference>
<feature type="coiled-coil region" evidence="12">
    <location>
        <begin position="869"/>
        <end position="896"/>
    </location>
</feature>
<feature type="coiled-coil region" evidence="12">
    <location>
        <begin position="1497"/>
        <end position="1601"/>
    </location>
</feature>
<keyword evidence="5" id="KW-0547">Nucleotide-binding</keyword>
<dbReference type="Proteomes" id="UP000005239">
    <property type="component" value="Unassembled WGS sequence"/>
</dbReference>
<dbReference type="PROSITE" id="PS50192">
    <property type="entry name" value="T_SNARE"/>
    <property type="match status" value="1"/>
</dbReference>
<evidence type="ECO:0000256" key="8">
    <source>
        <dbReference type="ARBA" id="ARBA00023054"/>
    </source>
</evidence>
<dbReference type="SUPFAM" id="SSF75553">
    <property type="entry name" value="Smc hinge domain"/>
    <property type="match status" value="1"/>
</dbReference>
<evidence type="ECO:0000256" key="7">
    <source>
        <dbReference type="ARBA" id="ARBA00022840"/>
    </source>
</evidence>
<reference evidence="15" key="2">
    <citation type="submission" date="2022-06" db="UniProtKB">
        <authorList>
            <consortium name="EnsemblMetazoa"/>
        </authorList>
    </citation>
    <scope>IDENTIFICATION</scope>
    <source>
        <strain evidence="15">PS312</strain>
    </source>
</reference>
<dbReference type="PANTHER" id="PTHR18937:SF172">
    <property type="entry name" value="STRUCTURAL MAINTENANCE OF CHROMOSOMES PROTEIN"/>
    <property type="match status" value="1"/>
</dbReference>
<accession>A0A2A6BFV0</accession>
<feature type="compositionally biased region" description="Gly residues" evidence="13">
    <location>
        <begin position="633"/>
        <end position="642"/>
    </location>
</feature>
<dbReference type="GO" id="GO:0005524">
    <property type="term" value="F:ATP binding"/>
    <property type="evidence" value="ECO:0007669"/>
    <property type="project" value="UniProtKB-KW"/>
</dbReference>
<dbReference type="Pfam" id="PF06470">
    <property type="entry name" value="SMC_hinge"/>
    <property type="match status" value="1"/>
</dbReference>
<evidence type="ECO:0000256" key="12">
    <source>
        <dbReference type="SAM" id="Coils"/>
    </source>
</evidence>
<feature type="compositionally biased region" description="Basic and acidic residues" evidence="13">
    <location>
        <begin position="1687"/>
        <end position="1708"/>
    </location>
</feature>
<keyword evidence="4" id="KW-0132">Cell division</keyword>
<dbReference type="GO" id="GO:0005634">
    <property type="term" value="C:nucleus"/>
    <property type="evidence" value="ECO:0007669"/>
    <property type="project" value="UniProtKB-SubCell"/>
</dbReference>
<dbReference type="InterPro" id="IPR003395">
    <property type="entry name" value="RecF/RecN/SMC_N"/>
</dbReference>
<feature type="compositionally biased region" description="Basic and acidic residues" evidence="13">
    <location>
        <begin position="600"/>
        <end position="629"/>
    </location>
</feature>
<comment type="subcellular location">
    <subcellularLocation>
        <location evidence="1">Nucleus</location>
    </subcellularLocation>
</comment>
<dbReference type="InterPro" id="IPR000727">
    <property type="entry name" value="T_SNARE_dom"/>
</dbReference>
<protein>
    <recommendedName>
        <fullName evidence="3">Structural maintenance of chromosomes protein 4</fullName>
    </recommendedName>
</protein>
<gene>
    <name evidence="15" type="primary">WBGene00089965</name>
</gene>
<dbReference type="GO" id="GO:0051301">
    <property type="term" value="P:cell division"/>
    <property type="evidence" value="ECO:0007669"/>
    <property type="project" value="UniProtKB-KW"/>
</dbReference>
<evidence type="ECO:0000313" key="16">
    <source>
        <dbReference type="Proteomes" id="UP000005239"/>
    </source>
</evidence>
<keyword evidence="8 12" id="KW-0175">Coiled coil</keyword>
<feature type="compositionally biased region" description="Basic residues" evidence="13">
    <location>
        <begin position="25"/>
        <end position="34"/>
    </location>
</feature>
<dbReference type="PANTHER" id="PTHR18937">
    <property type="entry name" value="STRUCTURAL MAINTENANCE OF CHROMOSOMES SMC FAMILY MEMBER"/>
    <property type="match status" value="1"/>
</dbReference>
<feature type="domain" description="T-SNARE coiled-coil homology" evidence="14">
    <location>
        <begin position="1543"/>
        <end position="1605"/>
    </location>
</feature>
<evidence type="ECO:0000256" key="13">
    <source>
        <dbReference type="SAM" id="MobiDB-lite"/>
    </source>
</evidence>
<keyword evidence="16" id="KW-1185">Reference proteome</keyword>
<feature type="region of interest" description="Disordered" evidence="13">
    <location>
        <begin position="571"/>
        <end position="651"/>
    </location>
</feature>
<evidence type="ECO:0000256" key="5">
    <source>
        <dbReference type="ARBA" id="ARBA00022741"/>
    </source>
</evidence>
<evidence type="ECO:0000256" key="1">
    <source>
        <dbReference type="ARBA" id="ARBA00004123"/>
    </source>
</evidence>
<evidence type="ECO:0000256" key="10">
    <source>
        <dbReference type="ARBA" id="ARBA00023242"/>
    </source>
</evidence>
<dbReference type="FunFam" id="3.40.50.300:FF:000481">
    <property type="entry name" value="Structural maintenance of chromosomes 4"/>
    <property type="match status" value="1"/>
</dbReference>
<evidence type="ECO:0000313" key="15">
    <source>
        <dbReference type="EnsemblMetazoa" id="PPA00411.1"/>
    </source>
</evidence>
<keyword evidence="10" id="KW-0539">Nucleus</keyword>
<feature type="compositionally biased region" description="Acidic residues" evidence="13">
    <location>
        <begin position="429"/>
        <end position="438"/>
    </location>
</feature>
<dbReference type="Gene3D" id="3.40.50.300">
    <property type="entry name" value="P-loop containing nucleotide triphosphate hydrolases"/>
    <property type="match status" value="2"/>
</dbReference>
<feature type="region of interest" description="Disordered" evidence="13">
    <location>
        <begin position="469"/>
        <end position="552"/>
    </location>
</feature>
<accession>A0A8R1Y4P4</accession>
<dbReference type="InterPro" id="IPR027417">
    <property type="entry name" value="P-loop_NTPase"/>
</dbReference>
<dbReference type="GO" id="GO:0000796">
    <property type="term" value="C:condensin complex"/>
    <property type="evidence" value="ECO:0000318"/>
    <property type="project" value="GO_Central"/>
</dbReference>
<feature type="compositionally biased region" description="Basic and acidic residues" evidence="13">
    <location>
        <begin position="403"/>
        <end position="428"/>
    </location>
</feature>
<feature type="region of interest" description="Disordered" evidence="13">
    <location>
        <begin position="1638"/>
        <end position="1745"/>
    </location>
</feature>
<evidence type="ECO:0000256" key="2">
    <source>
        <dbReference type="ARBA" id="ARBA00006005"/>
    </source>
</evidence>
<dbReference type="SUPFAM" id="SSF52540">
    <property type="entry name" value="P-loop containing nucleoside triphosphate hydrolases"/>
    <property type="match status" value="1"/>
</dbReference>
<dbReference type="Gene3D" id="1.20.1060.20">
    <property type="match status" value="1"/>
</dbReference>
<dbReference type="GO" id="GO:0007076">
    <property type="term" value="P:mitotic chromosome condensation"/>
    <property type="evidence" value="ECO:0000318"/>
    <property type="project" value="GO_Central"/>
</dbReference>
<evidence type="ECO:0000256" key="11">
    <source>
        <dbReference type="ARBA" id="ARBA00023306"/>
    </source>
</evidence>
<dbReference type="InterPro" id="IPR036277">
    <property type="entry name" value="SMC_hinge_sf"/>
</dbReference>
<reference evidence="16" key="1">
    <citation type="journal article" date="2008" name="Nat. Genet.">
        <title>The Pristionchus pacificus genome provides a unique perspective on nematode lifestyle and parasitism.</title>
        <authorList>
            <person name="Dieterich C."/>
            <person name="Clifton S.W."/>
            <person name="Schuster L.N."/>
            <person name="Chinwalla A."/>
            <person name="Delehaunty K."/>
            <person name="Dinkelacker I."/>
            <person name="Fulton L."/>
            <person name="Fulton R."/>
            <person name="Godfrey J."/>
            <person name="Minx P."/>
            <person name="Mitreva M."/>
            <person name="Roeseler W."/>
            <person name="Tian H."/>
            <person name="Witte H."/>
            <person name="Yang S.P."/>
            <person name="Wilson R.K."/>
            <person name="Sommer R.J."/>
        </authorList>
    </citation>
    <scope>NUCLEOTIDE SEQUENCE [LARGE SCALE GENOMIC DNA]</scope>
    <source>
        <strain evidence="16">PS312</strain>
    </source>
</reference>
<feature type="compositionally biased region" description="Basic and acidic residues" evidence="13">
    <location>
        <begin position="477"/>
        <end position="527"/>
    </location>
</feature>
<dbReference type="SUPFAM" id="SSF57997">
    <property type="entry name" value="Tropomyosin"/>
    <property type="match status" value="1"/>
</dbReference>
<sequence>MAPTKRPYTFTPAQQDMLKQLAERKHVKVQRKKKVPVEEPVPEPVPEPEPEKEQKRKRIKHKYVKKEKNVYPYLGDREALEDVGLSGVVKDVQKTARRVLDKNGLRCTVPLAQMAAAAKRVRETLENRRVERYGSSLPALDATVDEAFGEFSEKTCGMDKSIFRQELVKYQAIAATQLDKLETSTLLRMVMDLNRRNRSNMIEYEAGGPEKPSQVVNKFFGLTKMQYRCLTDHQKLTLLKEHSKHRYKYYKEYEDHLNVKYRALLDQALEKTKGKKVNQISKFDLFKHWPEGRTREEELSVAFERCRDMQRFIHMEFYRLSNKEEDCVLLYHDIWRHMRLKRYLKGKKGPLKEAEEHQIDREFANCPLDVLKGIANKYMEELATDDEDEEEKAKAVDGLKGEMGDMRLEDGNEMDDKEKAVDGEKNEDTVDGMEMEKDDNEKDKENEMVIVHEKDLPWNGVEEQVVGMDLEEDKEKEEEGDKNEDKIWIELEEDKGKEGDKNKDGLEGEMGEMRLEDGNEKEKEGEKKKKKKRKDKLQLLVRQPKERSPPIYMAVTPAYHTRYDPFMVLTTDDISDPSEVNFDSDDSMREMRTKKKKAVKKEPVKRGAKEGKKDKATPPKRKRDSDVKNKSSSGGGGGGGGQTVDSDEDDEQRGLVQDYDEDNLLNIEVPPAPKHCMTETSERLLITDITVENFKSYYGVRKIGPFHQSFTAIIGPNGSGKSNVIDALLFVFGYKASKIRSKKVSVLIHSSAGKDDLPSCSVTISFQKIKDRPDGTYDVMPRSGFNVSRTAYRNNSSEYRMDGQKKSFKEVAVRLKEVGIDLIHNRFLILQGEVEQIAMMKPKSVNGTEDGMLEYLEDIIGSSRYKMPIEKIAAKLDKLQEERTTQIAKVNMAMREKEELDEPVQTTLAYLQLQNEEAALKCKRILRQKYCAEDQVAKKEPERTAAEEDLAKVAAELAEVKELLKTKREKGDGMTKELEGLQASIHKTNNELEVLVQKDKKRLNDLDRLKGDMKKLEKDLKKEQDKLDEVTNAPEEAKAKMERLTEDLDKYKEELVKAQETIKLEEEYADIAARLADAQAKCKVEEANLGNLVEDYEKKRAKVAEMEKTLAEIEEKVEKDNEYMAELAPHLHNQQHQEAQQRRATSRITDAFENAVKNGQMNGYIGRLGDLGSIDKKYDRAISANYGGPLDMYLVENAKTTQEGIALLKKLGLRTNFLSLDRQQRYLPAIKKIEAEKDGGGVAPRLFNQIDCDDKYKPAFFFAVNSAYVADTMDAAAALYKQNQSRGVKENVVTLDGCMVTYKGTFIGGGKAAEGKMGTAKVVRRESDVKAEEAAAKKSEEANRENRALDDEMRELVRRKRDVQIAFERVEDRLKILKEQALKMDQVIKTAEERVRVMAEQRDARVKDMEASKVDEKELHEKRTEIDRLKKERDAAADESKAFKARIKKIDNEMAAVYDRIVKPHETAVTTTRDAIETAEKEVGKQQAVINGAGRNIGKQQQRVSDLEKDLQTKREKADELTKDEEVFVESRDAKREALVEFERRKGETEEQLKEIRGSTGELDTKEVNLTKETKERTEVLDKIKDKIDRLKLCVKDADDQMSKLSLNNITELLFDIPEDMRGARTARRFLLDGESDSDLDDYEEFMSNSPAKKKELKEKKKRRDQSPQNKKRKVNDSDDDSDEEERAVKKEEQASGRGLEEMMERMMKRAAIAAASTEDDEPMEEETAKQRAEDVKQAMTSQEKQKIRDEMLKSGQMPTWSRKHIMKLKDDEIKLDLDTIEKRLVSMKRELQAHVLEDFKKKVDKLRSESALMAIIKQKCFLHREKLDLFKKQRLGEFMTGFTKIASSLRELYQMITLGGDASLELKDIIDPFLEGVIFMVRPPKKSWKQIENLSGGEKTLSSLALVFALHTYRPTPLYVMDEIDAALDFRNVSIIGHYIKERTKNAQFIIISLRNNMFELADRLVGIFKTHDCTRNVVVDPKRVMEEAALLPASTAQDRVRALMAANRIQTNQ</sequence>
<proteinExistence type="inferred from homology"/>
<dbReference type="InterPro" id="IPR010935">
    <property type="entry name" value="SMC_hinge"/>
</dbReference>
<evidence type="ECO:0000256" key="9">
    <source>
        <dbReference type="ARBA" id="ARBA00023067"/>
    </source>
</evidence>
<keyword evidence="9" id="KW-0226">DNA condensation</keyword>
<feature type="coiled-coil region" evidence="12">
    <location>
        <begin position="1332"/>
        <end position="1446"/>
    </location>
</feature>
<feature type="region of interest" description="Disordered" evidence="13">
    <location>
        <begin position="403"/>
        <end position="446"/>
    </location>
</feature>
<dbReference type="Pfam" id="PF02463">
    <property type="entry name" value="SMC_N"/>
    <property type="match status" value="1"/>
</dbReference>
<evidence type="ECO:0000256" key="4">
    <source>
        <dbReference type="ARBA" id="ARBA00022618"/>
    </source>
</evidence>
<comment type="similarity">
    <text evidence="2">Belongs to the SMC family. SMC4 subfamily.</text>
</comment>
<dbReference type="Gene3D" id="3.30.70.1620">
    <property type="match status" value="1"/>
</dbReference>
<feature type="region of interest" description="Disordered" evidence="13">
    <location>
        <begin position="25"/>
        <end position="58"/>
    </location>
</feature>
<organism evidence="15 16">
    <name type="scientific">Pristionchus pacificus</name>
    <name type="common">Parasitic nematode worm</name>
    <dbReference type="NCBI Taxonomy" id="54126"/>
    <lineage>
        <taxon>Eukaryota</taxon>
        <taxon>Metazoa</taxon>
        <taxon>Ecdysozoa</taxon>
        <taxon>Nematoda</taxon>
        <taxon>Chromadorea</taxon>
        <taxon>Rhabditida</taxon>
        <taxon>Rhabditina</taxon>
        <taxon>Diplogasteromorpha</taxon>
        <taxon>Diplogasteroidea</taxon>
        <taxon>Neodiplogasteridae</taxon>
        <taxon>Pristionchus</taxon>
    </lineage>
</organism>
<evidence type="ECO:0000256" key="6">
    <source>
        <dbReference type="ARBA" id="ARBA00022776"/>
    </source>
</evidence>
<feature type="coiled-coil region" evidence="12">
    <location>
        <begin position="943"/>
        <end position="1123"/>
    </location>
</feature>
<keyword evidence="11" id="KW-0131">Cell cycle</keyword>
<evidence type="ECO:0000256" key="3">
    <source>
        <dbReference type="ARBA" id="ARBA00018693"/>
    </source>
</evidence>
<feature type="compositionally biased region" description="Basic and acidic residues" evidence="13">
    <location>
        <begin position="1727"/>
        <end position="1737"/>
    </location>
</feature>
<keyword evidence="7" id="KW-0067">ATP-binding</keyword>
<keyword evidence="6" id="KW-0498">Mitosis</keyword>
<dbReference type="SMART" id="SM00968">
    <property type="entry name" value="SMC_hinge"/>
    <property type="match status" value="1"/>
</dbReference>
<feature type="compositionally biased region" description="Basic residues" evidence="13">
    <location>
        <begin position="1660"/>
        <end position="1674"/>
    </location>
</feature>
<name>A0A2A6BFV0_PRIPA</name>
<dbReference type="FunFam" id="3.40.50.300:FF:000585">
    <property type="entry name" value="Structural maintenance of chromosomes 4"/>
    <property type="match status" value="1"/>
</dbReference>